<evidence type="ECO:0000256" key="1">
    <source>
        <dbReference type="ARBA" id="ARBA00022614"/>
    </source>
</evidence>
<evidence type="ECO:0000313" key="6">
    <source>
        <dbReference type="Ensembl" id="ENSOKIP00005098358.1"/>
    </source>
</evidence>
<reference evidence="6" key="2">
    <citation type="submission" date="2025-09" db="UniProtKB">
        <authorList>
            <consortium name="Ensembl"/>
        </authorList>
    </citation>
    <scope>IDENTIFICATION</scope>
</reference>
<dbReference type="InterPro" id="IPR043136">
    <property type="entry name" value="B30.2/SPRY_sf"/>
</dbReference>
<dbReference type="GeneTree" id="ENSGT00940000162312"/>
<dbReference type="SUPFAM" id="SSF52047">
    <property type="entry name" value="RNI-like"/>
    <property type="match status" value="1"/>
</dbReference>
<dbReference type="InterPro" id="IPR006574">
    <property type="entry name" value="PRY"/>
</dbReference>
<dbReference type="Gene3D" id="2.60.120.920">
    <property type="match status" value="2"/>
</dbReference>
<sequence length="531" mass="59309">MLQYIIPFRLNGCSLTEKGCEALASVLSSNSSHLRELDLSHNDLQDSGVKVLSDGLGNPHCQLQKLRMSFCRVTEEGCASLASALGSNPSHLRELDLSFNHPGDSGVKLLSARLEDPHCRLEKLNVDHTEEIWVKPQLMTKYACDLTLDPNTTHRNLSLSEGNRRVERVKEEQPYPDHPERFDHYTQVLCREGLTGRCYWEVECSGLADIGVTCKGISRKGDGSASEFGYNKKSWRLICRGNHYGALHNSQYTNTSIIHAPHLINPPQPQRDQSSSPPHLINPPQPQRDQSSSPPRLINPPQPQRDQSSSPPRLINPPQPQRDQSSSPPHLINPPQPQRDQSSSPPHLINPPQPQRDQSSSPPHLINPPQPQRDQSSSPPHLINPPQPQRDQSSSPPRLINPPQPQRDQSSSPPHLINPPQPQRDQSSSPPRLINPPQPQRDQSSSPPRLGVGVFLDWLVGTLSFYEIYSDTMTHVYTFQTIFTEPLYPGFSVSNEGSSVSLSQVESSPMSWRNTWVSMETQSHSCSNSTM</sequence>
<dbReference type="InterPro" id="IPR013320">
    <property type="entry name" value="ConA-like_dom_sf"/>
</dbReference>
<dbReference type="Gene3D" id="3.80.10.10">
    <property type="entry name" value="Ribonuclease Inhibitor"/>
    <property type="match status" value="1"/>
</dbReference>
<evidence type="ECO:0000313" key="7">
    <source>
        <dbReference type="Proteomes" id="UP000694557"/>
    </source>
</evidence>
<feature type="domain" description="SPRY" evidence="4">
    <location>
        <begin position="195"/>
        <end position="506"/>
    </location>
</feature>
<dbReference type="Proteomes" id="UP000694557">
    <property type="component" value="Unassembled WGS sequence"/>
</dbReference>
<protein>
    <submittedName>
        <fullName evidence="6">AT-rich interactive domain-containing protein 1A-like</fullName>
    </submittedName>
</protein>
<dbReference type="Ensembl" id="ENSOKIT00005105402.1">
    <property type="protein sequence ID" value="ENSOKIP00005098358.1"/>
    <property type="gene ID" value="ENSOKIG00005043289.1"/>
</dbReference>
<dbReference type="InterPro" id="IPR032675">
    <property type="entry name" value="LRR_dom_sf"/>
</dbReference>
<feature type="region of interest" description="Disordered" evidence="3">
    <location>
        <begin position="261"/>
        <end position="448"/>
    </location>
</feature>
<dbReference type="Pfam" id="PF13516">
    <property type="entry name" value="LRR_6"/>
    <property type="match status" value="2"/>
</dbReference>
<dbReference type="PRINTS" id="PR01407">
    <property type="entry name" value="BUTYPHLNCDUF"/>
</dbReference>
<evidence type="ECO:0000256" key="2">
    <source>
        <dbReference type="ARBA" id="ARBA00022737"/>
    </source>
</evidence>
<dbReference type="SUPFAM" id="SSF49899">
    <property type="entry name" value="Concanavalin A-like lectins/glucanases"/>
    <property type="match status" value="2"/>
</dbReference>
<proteinExistence type="predicted"/>
<dbReference type="InterPro" id="IPR003879">
    <property type="entry name" value="Butyrophylin_SPRY"/>
</dbReference>
<name>A0A8C7K4K2_ONCKI</name>
<evidence type="ECO:0000256" key="3">
    <source>
        <dbReference type="SAM" id="MobiDB-lite"/>
    </source>
</evidence>
<keyword evidence="7" id="KW-1185">Reference proteome</keyword>
<gene>
    <name evidence="6" type="primary">LOC116369280</name>
</gene>
<dbReference type="InterPro" id="IPR051261">
    <property type="entry name" value="NLR"/>
</dbReference>
<dbReference type="SMART" id="SM00449">
    <property type="entry name" value="SPRY"/>
    <property type="match status" value="1"/>
</dbReference>
<feature type="compositionally biased region" description="Low complexity" evidence="3">
    <location>
        <begin position="423"/>
        <end position="432"/>
    </location>
</feature>
<evidence type="ECO:0000259" key="4">
    <source>
        <dbReference type="SMART" id="SM00449"/>
    </source>
</evidence>
<accession>A0A8C7K4K2</accession>
<dbReference type="Pfam" id="PF00622">
    <property type="entry name" value="SPRY"/>
    <property type="match status" value="1"/>
</dbReference>
<dbReference type="SMART" id="SM00589">
    <property type="entry name" value="PRY"/>
    <property type="match status" value="1"/>
</dbReference>
<reference evidence="6" key="1">
    <citation type="submission" date="2025-08" db="UniProtKB">
        <authorList>
            <consortium name="Ensembl"/>
        </authorList>
    </citation>
    <scope>IDENTIFICATION</scope>
</reference>
<feature type="compositionally biased region" description="Low complexity" evidence="3">
    <location>
        <begin position="304"/>
        <end position="313"/>
    </location>
</feature>
<dbReference type="FunFam" id="3.80.10.10:FF:000714">
    <property type="entry name" value="Si:ch211-149a19.3"/>
    <property type="match status" value="1"/>
</dbReference>
<dbReference type="InterPro" id="IPR001611">
    <property type="entry name" value="Leu-rich_rpt"/>
</dbReference>
<dbReference type="AlphaFoldDB" id="A0A8C7K4K2"/>
<keyword evidence="2" id="KW-0677">Repeat</keyword>
<feature type="compositionally biased region" description="Low complexity" evidence="3">
    <location>
        <begin position="287"/>
        <end position="296"/>
    </location>
</feature>
<evidence type="ECO:0000259" key="5">
    <source>
        <dbReference type="SMART" id="SM00589"/>
    </source>
</evidence>
<dbReference type="CDD" id="cd16040">
    <property type="entry name" value="SPRY_PRY_SNTX"/>
    <property type="match status" value="1"/>
</dbReference>
<dbReference type="Pfam" id="PF13765">
    <property type="entry name" value="PRY"/>
    <property type="match status" value="1"/>
</dbReference>
<organism evidence="6 7">
    <name type="scientific">Oncorhynchus kisutch</name>
    <name type="common">Coho salmon</name>
    <name type="synonym">Salmo kisutch</name>
    <dbReference type="NCBI Taxonomy" id="8019"/>
    <lineage>
        <taxon>Eukaryota</taxon>
        <taxon>Metazoa</taxon>
        <taxon>Chordata</taxon>
        <taxon>Craniata</taxon>
        <taxon>Vertebrata</taxon>
        <taxon>Euteleostomi</taxon>
        <taxon>Actinopterygii</taxon>
        <taxon>Neopterygii</taxon>
        <taxon>Teleostei</taxon>
        <taxon>Protacanthopterygii</taxon>
        <taxon>Salmoniformes</taxon>
        <taxon>Salmonidae</taxon>
        <taxon>Salmoninae</taxon>
        <taxon>Oncorhynchus</taxon>
    </lineage>
</organism>
<feature type="compositionally biased region" description="Low complexity" evidence="3">
    <location>
        <begin position="389"/>
        <end position="398"/>
    </location>
</feature>
<dbReference type="InterPro" id="IPR003877">
    <property type="entry name" value="SPRY_dom"/>
</dbReference>
<dbReference type="SMART" id="SM00368">
    <property type="entry name" value="LRR_RI"/>
    <property type="match status" value="4"/>
</dbReference>
<dbReference type="PANTHER" id="PTHR24106">
    <property type="entry name" value="NACHT, LRR AND CARD DOMAINS-CONTAINING"/>
    <property type="match status" value="1"/>
</dbReference>
<feature type="domain" description="SPRY-associated" evidence="5">
    <location>
        <begin position="143"/>
        <end position="195"/>
    </location>
</feature>
<keyword evidence="1" id="KW-0433">Leucine-rich repeat</keyword>